<evidence type="ECO:0000313" key="2">
    <source>
        <dbReference type="Proteomes" id="UP000670092"/>
    </source>
</evidence>
<dbReference type="AlphaFoldDB" id="A0A8H7YJ22"/>
<evidence type="ECO:0000313" key="1">
    <source>
        <dbReference type="EMBL" id="KAG5290888.1"/>
    </source>
</evidence>
<dbReference type="VEuPathDB" id="FungiDB:I7I52_08041"/>
<dbReference type="Proteomes" id="UP000670092">
    <property type="component" value="Unassembled WGS sequence"/>
</dbReference>
<proteinExistence type="predicted"/>
<name>A0A8H7YJ22_AJECA</name>
<reference evidence="1 2" key="1">
    <citation type="submission" date="2021-01" db="EMBL/GenBank/DDBJ databases">
        <title>Chromosome-level genome assembly of a human fungal pathogen reveals clustering of transcriptionally co-regulated genes.</title>
        <authorList>
            <person name="Voorhies M."/>
            <person name="Cohen S."/>
            <person name="Shea T.P."/>
            <person name="Petrus S."/>
            <person name="Munoz J.F."/>
            <person name="Poplawski S."/>
            <person name="Goldman W.E."/>
            <person name="Michael T."/>
            <person name="Cuomo C.A."/>
            <person name="Sil A."/>
            <person name="Beyhan S."/>
        </authorList>
    </citation>
    <scope>NUCLEOTIDE SEQUENCE [LARGE SCALE GENOMIC DNA]</scope>
    <source>
        <strain evidence="1 2">G184AR</strain>
    </source>
</reference>
<dbReference type="EMBL" id="JAEVHI010000005">
    <property type="protein sequence ID" value="KAG5290888.1"/>
    <property type="molecule type" value="Genomic_DNA"/>
</dbReference>
<organism evidence="1 2">
    <name type="scientific">Ajellomyces capsulatus</name>
    <name type="common">Darling's disease fungus</name>
    <name type="synonym">Histoplasma capsulatum</name>
    <dbReference type="NCBI Taxonomy" id="5037"/>
    <lineage>
        <taxon>Eukaryota</taxon>
        <taxon>Fungi</taxon>
        <taxon>Dikarya</taxon>
        <taxon>Ascomycota</taxon>
        <taxon>Pezizomycotina</taxon>
        <taxon>Eurotiomycetes</taxon>
        <taxon>Eurotiomycetidae</taxon>
        <taxon>Onygenales</taxon>
        <taxon>Ajellomycetaceae</taxon>
        <taxon>Histoplasma</taxon>
    </lineage>
</organism>
<protein>
    <submittedName>
        <fullName evidence="1">Uncharacterized protein</fullName>
    </submittedName>
</protein>
<gene>
    <name evidence="1" type="ORF">I7I52_08041</name>
</gene>
<sequence length="68" mass="7849">MQISFSQLSCWYIPRKVDLWLYQRYISWLTITVDALRNGDSGLILRTSAFPLGTLAGSTRHLLKSYLL</sequence>
<comment type="caution">
    <text evidence="1">The sequence shown here is derived from an EMBL/GenBank/DDBJ whole genome shotgun (WGS) entry which is preliminary data.</text>
</comment>
<accession>A0A8H7YJ22</accession>